<dbReference type="Proteomes" id="UP001201163">
    <property type="component" value="Unassembled WGS sequence"/>
</dbReference>
<sequence length="73" mass="8134">MTFPAVLSGLFTHVPSQGLLCLLYTGSLLRSWNIRATLSLPTTSLRYEVYTICACFFWSRSLGTDILLISTSQ</sequence>
<evidence type="ECO:0000313" key="1">
    <source>
        <dbReference type="EMBL" id="KAH8992217.1"/>
    </source>
</evidence>
<accession>A0AAD4LG97</accession>
<proteinExistence type="predicted"/>
<organism evidence="1 2">
    <name type="scientific">Lactarius akahatsu</name>
    <dbReference type="NCBI Taxonomy" id="416441"/>
    <lineage>
        <taxon>Eukaryota</taxon>
        <taxon>Fungi</taxon>
        <taxon>Dikarya</taxon>
        <taxon>Basidiomycota</taxon>
        <taxon>Agaricomycotina</taxon>
        <taxon>Agaricomycetes</taxon>
        <taxon>Russulales</taxon>
        <taxon>Russulaceae</taxon>
        <taxon>Lactarius</taxon>
    </lineage>
</organism>
<evidence type="ECO:0000313" key="2">
    <source>
        <dbReference type="Proteomes" id="UP001201163"/>
    </source>
</evidence>
<name>A0AAD4LG97_9AGAM</name>
<gene>
    <name evidence="1" type="ORF">EDB92DRAFT_1858671</name>
</gene>
<protein>
    <submittedName>
        <fullName evidence="1">Uncharacterized protein</fullName>
    </submittedName>
</protein>
<reference evidence="1" key="1">
    <citation type="submission" date="2022-01" db="EMBL/GenBank/DDBJ databases">
        <title>Comparative genomics reveals a dynamic genome evolution in the ectomycorrhizal milk-cap (Lactarius) mushrooms.</title>
        <authorList>
            <consortium name="DOE Joint Genome Institute"/>
            <person name="Lebreton A."/>
            <person name="Tang N."/>
            <person name="Kuo A."/>
            <person name="LaButti K."/>
            <person name="Drula E."/>
            <person name="Barry K."/>
            <person name="Clum A."/>
            <person name="Lipzen A."/>
            <person name="Mousain D."/>
            <person name="Ng V."/>
            <person name="Wang R."/>
            <person name="Wang X."/>
            <person name="Dai Y."/>
            <person name="Henrissat B."/>
            <person name="Grigoriev I.V."/>
            <person name="Guerin-Laguette A."/>
            <person name="Yu F."/>
            <person name="Martin F.M."/>
        </authorList>
    </citation>
    <scope>NUCLEOTIDE SEQUENCE</scope>
    <source>
        <strain evidence="1">QP</strain>
    </source>
</reference>
<keyword evidence="2" id="KW-1185">Reference proteome</keyword>
<dbReference type="AlphaFoldDB" id="A0AAD4LG97"/>
<dbReference type="EMBL" id="JAKELL010000023">
    <property type="protein sequence ID" value="KAH8992217.1"/>
    <property type="molecule type" value="Genomic_DNA"/>
</dbReference>
<comment type="caution">
    <text evidence="1">The sequence shown here is derived from an EMBL/GenBank/DDBJ whole genome shotgun (WGS) entry which is preliminary data.</text>
</comment>